<keyword evidence="2" id="KW-1185">Reference proteome</keyword>
<dbReference type="Proteomes" id="UP000199361">
    <property type="component" value="Unassembled WGS sequence"/>
</dbReference>
<proteinExistence type="predicted"/>
<name>A0A1I0FHV4_9ACTN</name>
<protein>
    <submittedName>
        <fullName evidence="1">Uncharacterized protein</fullName>
    </submittedName>
</protein>
<accession>A0A1I0FHV4</accession>
<organism evidence="1 2">
    <name type="scientific">Nonomuraea wenchangensis</name>
    <dbReference type="NCBI Taxonomy" id="568860"/>
    <lineage>
        <taxon>Bacteria</taxon>
        <taxon>Bacillati</taxon>
        <taxon>Actinomycetota</taxon>
        <taxon>Actinomycetes</taxon>
        <taxon>Streptosporangiales</taxon>
        <taxon>Streptosporangiaceae</taxon>
        <taxon>Nonomuraea</taxon>
    </lineage>
</organism>
<dbReference type="EMBL" id="FOHX01000003">
    <property type="protein sequence ID" value="SET57807.1"/>
    <property type="molecule type" value="Genomic_DNA"/>
</dbReference>
<sequence length="97" mass="10581">MREYVHMTGLAIAVVGLAFFAATIPTLPAESSTYEKAAYAPAKNKGNLRKQGNYWSKGRAINSGNFVNVVDSYKTNNSFSGSANIVNGPQRVIVRRR</sequence>
<evidence type="ECO:0000313" key="2">
    <source>
        <dbReference type="Proteomes" id="UP000199361"/>
    </source>
</evidence>
<gene>
    <name evidence="1" type="ORF">SAMN05421811_103479</name>
</gene>
<dbReference type="STRING" id="568860.SAMN05421811_103479"/>
<reference evidence="1 2" key="1">
    <citation type="submission" date="2016-10" db="EMBL/GenBank/DDBJ databases">
        <authorList>
            <person name="de Groot N.N."/>
        </authorList>
    </citation>
    <scope>NUCLEOTIDE SEQUENCE [LARGE SCALE GENOMIC DNA]</scope>
    <source>
        <strain evidence="1 2">CGMCC 4.5598</strain>
    </source>
</reference>
<evidence type="ECO:0000313" key="1">
    <source>
        <dbReference type="EMBL" id="SET57807.1"/>
    </source>
</evidence>
<dbReference type="AlphaFoldDB" id="A0A1I0FHV4"/>